<sequence length="112" mass="12035">ADLSAKLVGIVDLLGDSPFGVVRRRLALDFSISMLCVIGRHSTGLRNYSVKRQLLFLSPFLSCSFRASCTGTKGGVHPFGESPSVSGDAHASTSSFFSAFLFLFALKCPCFH</sequence>
<dbReference type="AlphaFoldDB" id="A0AAF0UY32"/>
<dbReference type="EMBL" id="CP133622">
    <property type="protein sequence ID" value="WMV54895.1"/>
    <property type="molecule type" value="Genomic_DNA"/>
</dbReference>
<gene>
    <name evidence="1" type="ORF">MTR67_048280</name>
</gene>
<feature type="non-terminal residue" evidence="1">
    <location>
        <position position="1"/>
    </location>
</feature>
<reference evidence="1" key="1">
    <citation type="submission" date="2023-08" db="EMBL/GenBank/DDBJ databases">
        <title>A de novo genome assembly of Solanum verrucosum Schlechtendal, a Mexican diploid species geographically isolated from the other diploid A-genome species in potato relatives.</title>
        <authorList>
            <person name="Hosaka K."/>
        </authorList>
    </citation>
    <scope>NUCLEOTIDE SEQUENCE</scope>
    <source>
        <tissue evidence="1">Young leaves</tissue>
    </source>
</reference>
<organism evidence="1 2">
    <name type="scientific">Solanum verrucosum</name>
    <dbReference type="NCBI Taxonomy" id="315347"/>
    <lineage>
        <taxon>Eukaryota</taxon>
        <taxon>Viridiplantae</taxon>
        <taxon>Streptophyta</taxon>
        <taxon>Embryophyta</taxon>
        <taxon>Tracheophyta</taxon>
        <taxon>Spermatophyta</taxon>
        <taxon>Magnoliopsida</taxon>
        <taxon>eudicotyledons</taxon>
        <taxon>Gunneridae</taxon>
        <taxon>Pentapetalae</taxon>
        <taxon>asterids</taxon>
        <taxon>lamiids</taxon>
        <taxon>Solanales</taxon>
        <taxon>Solanaceae</taxon>
        <taxon>Solanoideae</taxon>
        <taxon>Solaneae</taxon>
        <taxon>Solanum</taxon>
    </lineage>
</organism>
<evidence type="ECO:0000313" key="1">
    <source>
        <dbReference type="EMBL" id="WMV54895.1"/>
    </source>
</evidence>
<proteinExistence type="predicted"/>
<name>A0AAF0UY32_SOLVR</name>
<evidence type="ECO:0000313" key="2">
    <source>
        <dbReference type="Proteomes" id="UP001234989"/>
    </source>
</evidence>
<dbReference type="Proteomes" id="UP001234989">
    <property type="component" value="Chromosome 11"/>
</dbReference>
<keyword evidence="2" id="KW-1185">Reference proteome</keyword>
<protein>
    <submittedName>
        <fullName evidence="1">Uncharacterized protein</fullName>
    </submittedName>
</protein>
<accession>A0AAF0UY32</accession>